<dbReference type="FunFam" id="3.40.50.2300:FF:000002">
    <property type="entry name" value="DNA-binding response regulator PhoP"/>
    <property type="match status" value="1"/>
</dbReference>
<dbReference type="Gene3D" id="6.10.250.690">
    <property type="match status" value="1"/>
</dbReference>
<dbReference type="InterPro" id="IPR011006">
    <property type="entry name" value="CheY-like_superfamily"/>
</dbReference>
<dbReference type="Pfam" id="PF00486">
    <property type="entry name" value="Trans_reg_C"/>
    <property type="match status" value="1"/>
</dbReference>
<dbReference type="EMBL" id="JAHHGZ010000040">
    <property type="protein sequence ID" value="MBW4671198.1"/>
    <property type="molecule type" value="Genomic_DNA"/>
</dbReference>
<dbReference type="GO" id="GO:0006355">
    <property type="term" value="P:regulation of DNA-templated transcription"/>
    <property type="evidence" value="ECO:0007669"/>
    <property type="project" value="InterPro"/>
</dbReference>
<keyword evidence="3" id="KW-0805">Transcription regulation</keyword>
<dbReference type="InterPro" id="IPR036388">
    <property type="entry name" value="WH-like_DNA-bd_sf"/>
</dbReference>
<dbReference type="PROSITE" id="PS50110">
    <property type="entry name" value="RESPONSE_REGULATORY"/>
    <property type="match status" value="1"/>
</dbReference>
<dbReference type="CDD" id="cd17624">
    <property type="entry name" value="REC_OmpR_PmrA-like"/>
    <property type="match status" value="1"/>
</dbReference>
<evidence type="ECO:0000256" key="7">
    <source>
        <dbReference type="PROSITE-ProRule" id="PRU01091"/>
    </source>
</evidence>
<dbReference type="SUPFAM" id="SSF46894">
    <property type="entry name" value="C-terminal effector domain of the bipartite response regulators"/>
    <property type="match status" value="1"/>
</dbReference>
<dbReference type="Pfam" id="PF00072">
    <property type="entry name" value="Response_reg"/>
    <property type="match status" value="1"/>
</dbReference>
<evidence type="ECO:0000259" key="9">
    <source>
        <dbReference type="PROSITE" id="PS51755"/>
    </source>
</evidence>
<evidence type="ECO:0000256" key="4">
    <source>
        <dbReference type="ARBA" id="ARBA00023125"/>
    </source>
</evidence>
<dbReference type="AlphaFoldDB" id="A0A951QUH8"/>
<gene>
    <name evidence="10" type="ORF">KME60_28190</name>
</gene>
<dbReference type="CDD" id="cd00383">
    <property type="entry name" value="trans_reg_C"/>
    <property type="match status" value="1"/>
</dbReference>
<dbReference type="SMART" id="SM00448">
    <property type="entry name" value="REC"/>
    <property type="match status" value="1"/>
</dbReference>
<feature type="domain" description="OmpR/PhoB-type" evidence="9">
    <location>
        <begin position="124"/>
        <end position="223"/>
    </location>
</feature>
<proteinExistence type="predicted"/>
<reference evidence="10" key="2">
    <citation type="journal article" date="2022" name="Microbiol. Resour. Announc.">
        <title>Metagenome Sequencing to Explore Phylogenomics of Terrestrial Cyanobacteria.</title>
        <authorList>
            <person name="Ward R.D."/>
            <person name="Stajich J.E."/>
            <person name="Johansen J.R."/>
            <person name="Huntemann M."/>
            <person name="Clum A."/>
            <person name="Foster B."/>
            <person name="Foster B."/>
            <person name="Roux S."/>
            <person name="Palaniappan K."/>
            <person name="Varghese N."/>
            <person name="Mukherjee S."/>
            <person name="Reddy T.B.K."/>
            <person name="Daum C."/>
            <person name="Copeland A."/>
            <person name="Chen I.A."/>
            <person name="Ivanova N.N."/>
            <person name="Kyrpides N.C."/>
            <person name="Shapiro N."/>
            <person name="Eloe-Fadrosh E.A."/>
            <person name="Pietrasiak N."/>
        </authorList>
    </citation>
    <scope>NUCLEOTIDE SEQUENCE</scope>
    <source>
        <strain evidence="10">GSE-NOS-MK-12-04C</strain>
    </source>
</reference>
<comment type="caution">
    <text evidence="10">The sequence shown here is derived from an EMBL/GenBank/DDBJ whole genome shotgun (WGS) entry which is preliminary data.</text>
</comment>
<keyword evidence="5" id="KW-0804">Transcription</keyword>
<keyword evidence="4 7" id="KW-0238">DNA-binding</keyword>
<organism evidence="10 11">
    <name type="scientific">Cyanomargarita calcarea GSE-NOS-MK-12-04C</name>
    <dbReference type="NCBI Taxonomy" id="2839659"/>
    <lineage>
        <taxon>Bacteria</taxon>
        <taxon>Bacillati</taxon>
        <taxon>Cyanobacteriota</taxon>
        <taxon>Cyanophyceae</taxon>
        <taxon>Nostocales</taxon>
        <taxon>Cyanomargaritaceae</taxon>
        <taxon>Cyanomargarita</taxon>
    </lineage>
</organism>
<dbReference type="GO" id="GO:0032993">
    <property type="term" value="C:protein-DNA complex"/>
    <property type="evidence" value="ECO:0007669"/>
    <property type="project" value="TreeGrafter"/>
</dbReference>
<dbReference type="InterPro" id="IPR001867">
    <property type="entry name" value="OmpR/PhoB-type_DNA-bd"/>
</dbReference>
<dbReference type="GO" id="GO:0000976">
    <property type="term" value="F:transcription cis-regulatory region binding"/>
    <property type="evidence" value="ECO:0007669"/>
    <property type="project" value="TreeGrafter"/>
</dbReference>
<dbReference type="Proteomes" id="UP000729701">
    <property type="component" value="Unassembled WGS sequence"/>
</dbReference>
<dbReference type="PROSITE" id="PS51755">
    <property type="entry name" value="OMPR_PHOB"/>
    <property type="match status" value="1"/>
</dbReference>
<dbReference type="SMART" id="SM00862">
    <property type="entry name" value="Trans_reg_C"/>
    <property type="match status" value="1"/>
</dbReference>
<name>A0A951QUH8_9CYAN</name>
<feature type="DNA-binding region" description="OmpR/PhoB-type" evidence="7">
    <location>
        <begin position="124"/>
        <end position="223"/>
    </location>
</feature>
<evidence type="ECO:0000256" key="1">
    <source>
        <dbReference type="ARBA" id="ARBA00022553"/>
    </source>
</evidence>
<feature type="modified residue" description="4-aspartylphosphate" evidence="6">
    <location>
        <position position="51"/>
    </location>
</feature>
<protein>
    <submittedName>
        <fullName evidence="10">Response regulator transcription factor</fullName>
    </submittedName>
</protein>
<evidence type="ECO:0000313" key="11">
    <source>
        <dbReference type="Proteomes" id="UP000729701"/>
    </source>
</evidence>
<dbReference type="SUPFAM" id="SSF52172">
    <property type="entry name" value="CheY-like"/>
    <property type="match status" value="1"/>
</dbReference>
<dbReference type="PANTHER" id="PTHR48111">
    <property type="entry name" value="REGULATOR OF RPOS"/>
    <property type="match status" value="1"/>
</dbReference>
<keyword evidence="1 6" id="KW-0597">Phosphoprotein</keyword>
<evidence type="ECO:0000313" key="10">
    <source>
        <dbReference type="EMBL" id="MBW4671198.1"/>
    </source>
</evidence>
<dbReference type="InterPro" id="IPR039420">
    <property type="entry name" value="WalR-like"/>
</dbReference>
<evidence type="ECO:0000259" key="8">
    <source>
        <dbReference type="PROSITE" id="PS50110"/>
    </source>
</evidence>
<evidence type="ECO:0000256" key="2">
    <source>
        <dbReference type="ARBA" id="ARBA00023012"/>
    </source>
</evidence>
<dbReference type="PANTHER" id="PTHR48111:SF15">
    <property type="entry name" value="OMPR SUBFAMILY"/>
    <property type="match status" value="1"/>
</dbReference>
<evidence type="ECO:0000256" key="3">
    <source>
        <dbReference type="ARBA" id="ARBA00023015"/>
    </source>
</evidence>
<dbReference type="GO" id="GO:0005829">
    <property type="term" value="C:cytosol"/>
    <property type="evidence" value="ECO:0007669"/>
    <property type="project" value="TreeGrafter"/>
</dbReference>
<dbReference type="Gene3D" id="1.10.10.10">
    <property type="entry name" value="Winged helix-like DNA-binding domain superfamily/Winged helix DNA-binding domain"/>
    <property type="match status" value="1"/>
</dbReference>
<evidence type="ECO:0000256" key="6">
    <source>
        <dbReference type="PROSITE-ProRule" id="PRU00169"/>
    </source>
</evidence>
<dbReference type="Gene3D" id="3.40.50.2300">
    <property type="match status" value="1"/>
</dbReference>
<accession>A0A951QUH8</accession>
<evidence type="ECO:0000256" key="5">
    <source>
        <dbReference type="ARBA" id="ARBA00023163"/>
    </source>
</evidence>
<dbReference type="InterPro" id="IPR001789">
    <property type="entry name" value="Sig_transdc_resp-reg_receiver"/>
</dbReference>
<dbReference type="InterPro" id="IPR016032">
    <property type="entry name" value="Sig_transdc_resp-reg_C-effctor"/>
</dbReference>
<keyword evidence="2" id="KW-0902">Two-component regulatory system</keyword>
<feature type="domain" description="Response regulatory" evidence="8">
    <location>
        <begin position="2"/>
        <end position="116"/>
    </location>
</feature>
<sequence>MKILLAEDDSRIAQLLTEALANQHYLVDIAPDGEKGREFANSFTYDLLILDVTLPKLDGINLCRQMRSQGCRTPIMMLTARDTADDKVTGLDAGADDYMIKPYNLQELLARIRALLRRGDNPFSALMEWGVLRVDPNTCQVTYAEQLLQLTPKEYSLIELLIRAGRRVTSRNQIIDNLWSFEEPPTEDAVKALVKRLRQKLKATGAPDDFITTAYGFGYHLADKS</sequence>
<dbReference type="GO" id="GO:0000156">
    <property type="term" value="F:phosphorelay response regulator activity"/>
    <property type="evidence" value="ECO:0007669"/>
    <property type="project" value="TreeGrafter"/>
</dbReference>
<reference evidence="10" key="1">
    <citation type="submission" date="2021-05" db="EMBL/GenBank/DDBJ databases">
        <authorList>
            <person name="Pietrasiak N."/>
            <person name="Ward R."/>
            <person name="Stajich J.E."/>
            <person name="Kurbessoian T."/>
        </authorList>
    </citation>
    <scope>NUCLEOTIDE SEQUENCE</scope>
    <source>
        <strain evidence="10">GSE-NOS-MK-12-04C</strain>
    </source>
</reference>